<evidence type="ECO:0000313" key="4">
    <source>
        <dbReference type="Proteomes" id="UP000198868"/>
    </source>
</evidence>
<evidence type="ECO:0000313" key="2">
    <source>
        <dbReference type="EMBL" id="CUW12950.1"/>
    </source>
</evidence>
<dbReference type="EMBL" id="FBTB01000016">
    <property type="protein sequence ID" value="CUW12950.1"/>
    <property type="molecule type" value="Genomic_DNA"/>
</dbReference>
<dbReference type="RefSeq" id="WP_089896473.1">
    <property type="nucleotide sequence ID" value="NZ_FBTB01000016.1"/>
</dbReference>
<keyword evidence="1" id="KW-0175">Coiled coil</keyword>
<evidence type="ECO:0000313" key="5">
    <source>
        <dbReference type="Proteomes" id="UP000199047"/>
    </source>
</evidence>
<protein>
    <submittedName>
        <fullName evidence="3">Uncharacterized protein</fullName>
    </submittedName>
</protein>
<feature type="coiled-coil region" evidence="1">
    <location>
        <begin position="58"/>
        <end position="85"/>
    </location>
</feature>
<name>A0AAN2QWP0_9LACO</name>
<evidence type="ECO:0000313" key="3">
    <source>
        <dbReference type="EMBL" id="CUW19075.1"/>
    </source>
</evidence>
<keyword evidence="5" id="KW-1185">Reference proteome</keyword>
<organism evidence="3 4">
    <name type="scientific">Leuconostoc inhae</name>
    <dbReference type="NCBI Taxonomy" id="178001"/>
    <lineage>
        <taxon>Bacteria</taxon>
        <taxon>Bacillati</taxon>
        <taxon>Bacillota</taxon>
        <taxon>Bacilli</taxon>
        <taxon>Lactobacillales</taxon>
        <taxon>Lactobacillaceae</taxon>
        <taxon>Leuconostoc</taxon>
    </lineage>
</organism>
<comment type="caution">
    <text evidence="3">The sequence shown here is derived from an EMBL/GenBank/DDBJ whole genome shotgun (WGS) entry which is preliminary data.</text>
</comment>
<dbReference type="AlphaFoldDB" id="A0AAN2QWP0"/>
<sequence length="314" mass="37229">MVVKVFDINENVREEELNEIDIININKVFSKIFAPENTDHLKIDCYANENSILKKYSKNSKEFKLIEFANELEKAEQKTDGSRNKQITEGNLFIKKETNRLLLLKLENIEVIDKEKHYEMRNTFSTESNYYKGCILGDDLQQITIIDKNKSVARYWRETFLDLSLNRNEYQNSKQLIELLKSNNLFESELMQQDNFQKIKEYTENYIFTNDTFDKVRLSEKLSQKNLIEENNLNAIYSEESKQIDTEFSLSKQAIKEDYNKTIYVSPDTKIYTENYVRLSKRQGIEYQDGKIILTVDESFIKQLPSELRVENEN</sequence>
<dbReference type="Proteomes" id="UP000199047">
    <property type="component" value="Unassembled WGS sequence"/>
</dbReference>
<dbReference type="EMBL" id="FBTU01000026">
    <property type="protein sequence ID" value="CUW19075.1"/>
    <property type="molecule type" value="Genomic_DNA"/>
</dbReference>
<reference evidence="4 5" key="1">
    <citation type="submission" date="2015-12" db="EMBL/GenBank/DDBJ databases">
        <authorList>
            <person name="Andreevskaya M."/>
        </authorList>
    </citation>
    <scope>NUCLEOTIDE SEQUENCE [LARGE SCALE GENOMIC DNA]</scope>
    <source>
        <strain evidence="2 5">KSL4-2</strain>
        <strain evidence="3 4">PL111</strain>
    </source>
</reference>
<evidence type="ECO:0000256" key="1">
    <source>
        <dbReference type="SAM" id="Coils"/>
    </source>
</evidence>
<gene>
    <name evidence="2" type="ORF">KSL4_1794</name>
    <name evidence="3" type="ORF">PL111_1010</name>
</gene>
<proteinExistence type="predicted"/>
<dbReference type="Proteomes" id="UP000198868">
    <property type="component" value="Unassembled WGS sequence"/>
</dbReference>
<accession>A0AAN2QWP0</accession>